<name>A0A1J5GHS9_9BACT</name>
<dbReference type="GO" id="GO:0009007">
    <property type="term" value="F:site-specific DNA-methyltransferase (adenine-specific) activity"/>
    <property type="evidence" value="ECO:0007669"/>
    <property type="project" value="UniProtKB-EC"/>
</dbReference>
<dbReference type="InterPro" id="IPR029063">
    <property type="entry name" value="SAM-dependent_MTases_sf"/>
</dbReference>
<dbReference type="STRING" id="1805029.AUK42_06900"/>
<dbReference type="Proteomes" id="UP000182763">
    <property type="component" value="Unassembled WGS sequence"/>
</dbReference>
<gene>
    <name evidence="5" type="ORF">AUK42_06900</name>
</gene>
<dbReference type="Gene3D" id="3.40.50.150">
    <property type="entry name" value="Vaccinia Virus protein VP39"/>
    <property type="match status" value="1"/>
</dbReference>
<evidence type="ECO:0000313" key="6">
    <source>
        <dbReference type="Proteomes" id="UP000182763"/>
    </source>
</evidence>
<comment type="catalytic activity">
    <reaction evidence="4">
        <text>a 2'-deoxyadenosine in DNA + S-adenosyl-L-methionine = an N(6)-methyl-2'-deoxyadenosine in DNA + S-adenosyl-L-homocysteine + H(+)</text>
        <dbReference type="Rhea" id="RHEA:15197"/>
        <dbReference type="Rhea" id="RHEA-COMP:12418"/>
        <dbReference type="Rhea" id="RHEA-COMP:12419"/>
        <dbReference type="ChEBI" id="CHEBI:15378"/>
        <dbReference type="ChEBI" id="CHEBI:57856"/>
        <dbReference type="ChEBI" id="CHEBI:59789"/>
        <dbReference type="ChEBI" id="CHEBI:90615"/>
        <dbReference type="ChEBI" id="CHEBI:90616"/>
        <dbReference type="EC" id="2.1.1.72"/>
    </reaction>
</comment>
<dbReference type="SUPFAM" id="SSF53335">
    <property type="entry name" value="S-adenosyl-L-methionine-dependent methyltransferases"/>
    <property type="match status" value="1"/>
</dbReference>
<evidence type="ECO:0000256" key="2">
    <source>
        <dbReference type="ARBA" id="ARBA00022603"/>
    </source>
</evidence>
<dbReference type="AlphaFoldDB" id="A0A1J5GHS9"/>
<organism evidence="5 6">
    <name type="scientific">Candidatus Infernicultor aquiphilus</name>
    <dbReference type="NCBI Taxonomy" id="1805029"/>
    <lineage>
        <taxon>Bacteria</taxon>
        <taxon>Pseudomonadati</taxon>
        <taxon>Atribacterota</taxon>
        <taxon>Candidatus Phoenicimicrobiia</taxon>
        <taxon>Candidatus Pheonicimicrobiales</taxon>
        <taxon>Candidatus Phoenicimicrobiaceae</taxon>
        <taxon>Candidatus Infernicultor</taxon>
    </lineage>
</organism>
<keyword evidence="2" id="KW-0489">Methyltransferase</keyword>
<accession>A0A1J5GHS9</accession>
<evidence type="ECO:0000256" key="1">
    <source>
        <dbReference type="ARBA" id="ARBA00011900"/>
    </source>
</evidence>
<dbReference type="PANTHER" id="PTHR33841:SF1">
    <property type="entry name" value="DNA METHYLTRANSFERASE A"/>
    <property type="match status" value="1"/>
</dbReference>
<reference evidence="5 6" key="1">
    <citation type="journal article" date="2016" name="Environ. Microbiol.">
        <title>Genomic resolution of a cold subsurface aquifer community provides metabolic insights for novel microbes adapted to high CO concentrations.</title>
        <authorList>
            <person name="Probst A.J."/>
            <person name="Castelle C.J."/>
            <person name="Singh A."/>
            <person name="Brown C.T."/>
            <person name="Anantharaman K."/>
            <person name="Sharon I."/>
            <person name="Hug L.A."/>
            <person name="Burstein D."/>
            <person name="Emerson J.B."/>
            <person name="Thomas B.C."/>
            <person name="Banfield J.F."/>
        </authorList>
    </citation>
    <scope>NUCLEOTIDE SEQUENCE [LARGE SCALE GENOMIC DNA]</scope>
    <source>
        <strain evidence="5">CG2_30_33_13</strain>
    </source>
</reference>
<dbReference type="PANTHER" id="PTHR33841">
    <property type="entry name" value="DNA METHYLTRANSFERASE YEEA-RELATED"/>
    <property type="match status" value="1"/>
</dbReference>
<dbReference type="EMBL" id="MNYY01000137">
    <property type="protein sequence ID" value="OIP67454.1"/>
    <property type="molecule type" value="Genomic_DNA"/>
</dbReference>
<dbReference type="GO" id="GO:0032259">
    <property type="term" value="P:methylation"/>
    <property type="evidence" value="ECO:0007669"/>
    <property type="project" value="UniProtKB-KW"/>
</dbReference>
<protein>
    <recommendedName>
        <fullName evidence="1">site-specific DNA-methyltransferase (adenine-specific)</fullName>
        <ecNumber evidence="1">2.1.1.72</ecNumber>
    </recommendedName>
</protein>
<sequence length="683" mass="79047">MDKQQARDWIKKTFEQPFDKTRFTTFVQELLNHIEHAPFNYHGSYIPDAYRQYISSLERIGKFNDGENRIDILIIKLQKETSLASARTMQRNFVAGYLQGKYGSSNEKEAALVAYVAPDEVDWRFSLVKMDYKFEQAPTGKMKVEEELTPARRWSFLVGENEKSHTAQSRLVNILANDEHNPTLAELEEAFNIESVTKEFFYKYRDLFIRTKEALDELVQNNSNIKTDFEAKSVNTVDFAKKLLGQIVFLYFLQKKGWFGVGRDAAWGKGSKQFLRELFEKKHGGYNNFFNDILEPLFYEALRIGEERKQDDYYYSRFNCKIPFLNGGLFDPIGNYDWVHTDMLLPDSLFSNFIKTKEGDTGDGILDIFERYNFTVREDEPLEKEVAIDPELLGKAYEKFNAIRPDNFEEYKIALKSGKKGNESKFNKQYGVYYTPREIVHYMCQQSLINYLFTELNNDKISYEKLGDPNLEMFGNEGKKGQLDITIEHKEKFLIPKEDIEKFINLGEQVSENEAIALIKEQRINTGIQKSTEKKLQLPESIRTNAELIDQKLADITVCDPAVGSGAFPVGMMSEIVRSRNVLTTFIHSPESPLDKEGIKGGSRTPYDFKRQCIEHSLYGVDIDPGAVEIAKLRLWLSLVVDEEDIKNIKPLPNLDYKIVCGNSLLWYPYTPRGLEKIEKLKE</sequence>
<evidence type="ECO:0000313" key="5">
    <source>
        <dbReference type="EMBL" id="OIP67454.1"/>
    </source>
</evidence>
<keyword evidence="3" id="KW-0808">Transferase</keyword>
<comment type="caution">
    <text evidence="5">The sequence shown here is derived from an EMBL/GenBank/DDBJ whole genome shotgun (WGS) entry which is preliminary data.</text>
</comment>
<dbReference type="EC" id="2.1.1.72" evidence="1"/>
<evidence type="ECO:0000256" key="3">
    <source>
        <dbReference type="ARBA" id="ARBA00022679"/>
    </source>
</evidence>
<dbReference type="InterPro" id="IPR050953">
    <property type="entry name" value="N4_N6_ade-DNA_methylase"/>
</dbReference>
<proteinExistence type="predicted"/>
<evidence type="ECO:0000256" key="4">
    <source>
        <dbReference type="ARBA" id="ARBA00047942"/>
    </source>
</evidence>